<dbReference type="InterPro" id="IPR010281">
    <property type="entry name" value="DUF885"/>
</dbReference>
<name>A0A395WDV5_9FIRM</name>
<dbReference type="PANTHER" id="PTHR33361:SF2">
    <property type="entry name" value="DUF885 DOMAIN-CONTAINING PROTEIN"/>
    <property type="match status" value="1"/>
</dbReference>
<evidence type="ECO:0000313" key="1">
    <source>
        <dbReference type="EMBL" id="RGU93309.1"/>
    </source>
</evidence>
<protein>
    <submittedName>
        <fullName evidence="1">DUF885 domain-containing protein</fullName>
    </submittedName>
</protein>
<proteinExistence type="predicted"/>
<dbReference type="Pfam" id="PF05960">
    <property type="entry name" value="DUF885"/>
    <property type="match status" value="1"/>
</dbReference>
<dbReference type="AlphaFoldDB" id="A0A395WDV5"/>
<dbReference type="Proteomes" id="UP000265489">
    <property type="component" value="Unassembled WGS sequence"/>
</dbReference>
<sequence>MHILSKRDMTFWRWHLLQVLRIRKLHGLMNNQSIFLKIRGILMKNTFKKLFISFTVLSLTACGSTTMQDNTFAAKENKDFTKYTNQLVVEYAENDYTTMHQFFEHPEDYGIDINNVDVSLGEFYTDNTEEIKEDQKELNKFNRSTLDKTQQTIYDELKYENELSLKAENKKFQYLNNCWSTMSGLHQSLISVFSEYILRSEKDIQDLITLINDVPRYTNDVLEYTKKQADKNTLQFDYDSVIQDIQDVINNKENSSITSALYNAIDSLNLDEEKTTSYKAQVKDAMDISFFPSYQAMLDTLTSLQSKVQPLQGLSNYKNGKKYYEVLVENATSSTDSISTIKENTQSAINSAITKFQKLYKANPMIAYELDSISTDFTDVNQILESLQKNYKKDFPEVKTMKYDLKALPEDQSVSGIVAYFITPALDYSQNYQMRYNKRDYGDDPSSLTLYQTLAHEGIAGHMYQAQYNKEHLKYPIQFFYNNLGMSEGWATYMESMSLHYLDNNEDLLEAYNLNNILTNLYIVLMDISIHYDGMSLNDFKNEYGDMFSSEGLESIYNQLADNPTVFLSYYYGYLQIVDLKSTAKSRLNSKFDNVDFHNALLQYGEVNFNIVKQSVNEYINKNR</sequence>
<gene>
    <name evidence="1" type="ORF">DWW32_03000</name>
</gene>
<comment type="caution">
    <text evidence="1">The sequence shown here is derived from an EMBL/GenBank/DDBJ whole genome shotgun (WGS) entry which is preliminary data.</text>
</comment>
<evidence type="ECO:0000313" key="2">
    <source>
        <dbReference type="Proteomes" id="UP000265489"/>
    </source>
</evidence>
<accession>A0A395WDV5</accession>
<reference evidence="1 2" key="1">
    <citation type="submission" date="2018-08" db="EMBL/GenBank/DDBJ databases">
        <title>A genome reference for cultivated species of the human gut microbiota.</title>
        <authorList>
            <person name="Zou Y."/>
            <person name="Xue W."/>
            <person name="Luo G."/>
        </authorList>
    </citation>
    <scope>NUCLEOTIDE SEQUENCE [LARGE SCALE GENOMIC DNA]</scope>
    <source>
        <strain evidence="1 2">AF15-20</strain>
    </source>
</reference>
<dbReference type="PANTHER" id="PTHR33361">
    <property type="entry name" value="GLR0591 PROTEIN"/>
    <property type="match status" value="1"/>
</dbReference>
<organism evidence="1 2">
    <name type="scientific">Holdemanella biformis</name>
    <dbReference type="NCBI Taxonomy" id="1735"/>
    <lineage>
        <taxon>Bacteria</taxon>
        <taxon>Bacillati</taxon>
        <taxon>Bacillota</taxon>
        <taxon>Erysipelotrichia</taxon>
        <taxon>Erysipelotrichales</taxon>
        <taxon>Erysipelotrichaceae</taxon>
        <taxon>Holdemanella</taxon>
    </lineage>
</organism>
<dbReference type="EMBL" id="QRYQ01000003">
    <property type="protein sequence ID" value="RGU93309.1"/>
    <property type="molecule type" value="Genomic_DNA"/>
</dbReference>